<keyword evidence="2" id="KW-1185">Reference proteome</keyword>
<gene>
    <name evidence="1" type="ORF">MENTE1834_LOCUS11846</name>
</gene>
<organism evidence="1 2">
    <name type="scientific">Meloidogyne enterolobii</name>
    <name type="common">Root-knot nematode worm</name>
    <name type="synonym">Meloidogyne mayaguensis</name>
    <dbReference type="NCBI Taxonomy" id="390850"/>
    <lineage>
        <taxon>Eukaryota</taxon>
        <taxon>Metazoa</taxon>
        <taxon>Ecdysozoa</taxon>
        <taxon>Nematoda</taxon>
        <taxon>Chromadorea</taxon>
        <taxon>Rhabditida</taxon>
        <taxon>Tylenchina</taxon>
        <taxon>Tylenchomorpha</taxon>
        <taxon>Tylenchoidea</taxon>
        <taxon>Meloidogynidae</taxon>
        <taxon>Meloidogyninae</taxon>
        <taxon>Meloidogyne</taxon>
    </lineage>
</organism>
<evidence type="ECO:0000313" key="2">
    <source>
        <dbReference type="Proteomes" id="UP001497535"/>
    </source>
</evidence>
<comment type="caution">
    <text evidence="1">The sequence shown here is derived from an EMBL/GenBank/DDBJ whole genome shotgun (WGS) entry which is preliminary data.</text>
</comment>
<accession>A0ACB0YG98</accession>
<protein>
    <submittedName>
        <fullName evidence="1">Uncharacterized protein</fullName>
    </submittedName>
</protein>
<dbReference type="EMBL" id="CAVMJV010000012">
    <property type="protein sequence ID" value="CAK5045785.1"/>
    <property type="molecule type" value="Genomic_DNA"/>
</dbReference>
<name>A0ACB0YG98_MELEN</name>
<proteinExistence type="predicted"/>
<reference evidence="1" key="1">
    <citation type="submission" date="2023-11" db="EMBL/GenBank/DDBJ databases">
        <authorList>
            <person name="Poullet M."/>
        </authorList>
    </citation>
    <scope>NUCLEOTIDE SEQUENCE</scope>
    <source>
        <strain evidence="1">E1834</strain>
    </source>
</reference>
<sequence>MSARRKTLSANIIRKKKILSAKIFQLTDNKINWSLNIIFYIHSFLSFSLSISFSFKTIKALHTF</sequence>
<dbReference type="Proteomes" id="UP001497535">
    <property type="component" value="Unassembled WGS sequence"/>
</dbReference>
<evidence type="ECO:0000313" key="1">
    <source>
        <dbReference type="EMBL" id="CAK5045785.1"/>
    </source>
</evidence>